<evidence type="ECO:0000313" key="2">
    <source>
        <dbReference type="EMBL" id="MBS2126186.1"/>
    </source>
</evidence>
<comment type="caution">
    <text evidence="2">The sequence shown here is derived from an EMBL/GenBank/DDBJ whole genome shotgun (WGS) entry which is preliminary data.</text>
</comment>
<keyword evidence="1" id="KW-1133">Transmembrane helix</keyword>
<keyword evidence="1" id="KW-0472">Membrane</keyword>
<dbReference type="RefSeq" id="WP_212330786.1">
    <property type="nucleotide sequence ID" value="NZ_JAGVRH010000001.1"/>
</dbReference>
<name>A0ABS5K2S6_9MOLU</name>
<proteinExistence type="predicted"/>
<dbReference type="EMBL" id="JAGVRH010000001">
    <property type="protein sequence ID" value="MBS2126186.1"/>
    <property type="molecule type" value="Genomic_DNA"/>
</dbReference>
<keyword evidence="1" id="KW-0812">Transmembrane</keyword>
<reference evidence="2" key="1">
    <citation type="submission" date="2021-04" db="EMBL/GenBank/DDBJ databases">
        <title>Draft genome sequence of StrPh-CL8, a phytoplasma strain causing strawberry phyllody in Chile.</title>
        <authorList>
            <person name="Cui W."/>
            <person name="Zamorano A."/>
            <person name="Fiore N."/>
        </authorList>
    </citation>
    <scope>NUCLEOTIDE SEQUENCE [LARGE SCALE GENOMIC DNA]</scope>
    <source>
        <strain evidence="2">StrPh-Cl</strain>
    </source>
</reference>
<keyword evidence="3" id="KW-1185">Reference proteome</keyword>
<evidence type="ECO:0000256" key="1">
    <source>
        <dbReference type="SAM" id="Phobius"/>
    </source>
</evidence>
<organism evidence="2 3">
    <name type="scientific">'Fragaria x ananassa' phyllody phytoplasma</name>
    <dbReference type="NCBI Taxonomy" id="2358428"/>
    <lineage>
        <taxon>Bacteria</taxon>
        <taxon>Bacillati</taxon>
        <taxon>Mycoplasmatota</taxon>
        <taxon>Mollicutes</taxon>
        <taxon>Acholeplasmatales</taxon>
        <taxon>Acholeplasmataceae</taxon>
        <taxon>Candidatus Phytoplasma</taxon>
        <taxon>16SrXIII (Mexican periwinkle virescence group)</taxon>
    </lineage>
</organism>
<feature type="transmembrane region" description="Helical" evidence="1">
    <location>
        <begin position="90"/>
        <end position="114"/>
    </location>
</feature>
<sequence>MISNLKQINNDIKDQNARFANEDFCEQLRKKIDKIEILLAKTCNLNDIMLKIDELNVEYNTFTSENPLNTTNPSSLSSISSISSPTQTNLILFSWIFGILYVLILLILLIIFFSKHTRKYTRKR</sequence>
<protein>
    <submittedName>
        <fullName evidence="2">Uncharacterized protein</fullName>
    </submittedName>
</protein>
<dbReference type="Proteomes" id="UP000811481">
    <property type="component" value="Unassembled WGS sequence"/>
</dbReference>
<evidence type="ECO:0000313" key="3">
    <source>
        <dbReference type="Proteomes" id="UP000811481"/>
    </source>
</evidence>
<gene>
    <name evidence="2" type="ORF">J8J04_00420</name>
</gene>
<accession>A0ABS5K2S6</accession>